<feature type="non-terminal residue" evidence="1">
    <location>
        <position position="1"/>
    </location>
</feature>
<keyword evidence="2" id="KW-1185">Reference proteome</keyword>
<gene>
    <name evidence="1" type="ORF">RPERSI_LOCUS13911</name>
</gene>
<organism evidence="1 2">
    <name type="scientific">Racocetra persica</name>
    <dbReference type="NCBI Taxonomy" id="160502"/>
    <lineage>
        <taxon>Eukaryota</taxon>
        <taxon>Fungi</taxon>
        <taxon>Fungi incertae sedis</taxon>
        <taxon>Mucoromycota</taxon>
        <taxon>Glomeromycotina</taxon>
        <taxon>Glomeromycetes</taxon>
        <taxon>Diversisporales</taxon>
        <taxon>Gigasporaceae</taxon>
        <taxon>Racocetra</taxon>
    </lineage>
</organism>
<proteinExistence type="predicted"/>
<dbReference type="EMBL" id="CAJVQC010031391">
    <property type="protein sequence ID" value="CAG8748338.1"/>
    <property type="molecule type" value="Genomic_DNA"/>
</dbReference>
<protein>
    <submittedName>
        <fullName evidence="1">32496_t:CDS:1</fullName>
    </submittedName>
</protein>
<sequence length="277" mass="31378">QDEYCEWSVERGIDGKIVKVAFTCEVPEYWEFLALKDVEKLLELYSEFTGKNVLKEDLFVNNKYDRKNKWNYNSNSGNIVHLIQTDNTLIDGVDITICSSITRVTNEKYVNNERILTTEQELIKYGLNGKPDRFSDPHIGAFVNKLARLGADVTIRNPPAIYFNDLDTSLFKTPDGSDPKCYWHILRGNEKNGYVRAEYKVTGKEFCVGDIQINGIPINFGAQIADFVTMRIPVVACRFGQSTIPPFTVKSMSNSNICHHMTLDDILNAGENNGVSN</sequence>
<reference evidence="1" key="1">
    <citation type="submission" date="2021-06" db="EMBL/GenBank/DDBJ databases">
        <authorList>
            <person name="Kallberg Y."/>
            <person name="Tangrot J."/>
            <person name="Rosling A."/>
        </authorList>
    </citation>
    <scope>NUCLEOTIDE SEQUENCE</scope>
    <source>
        <strain evidence="1">MA461A</strain>
    </source>
</reference>
<name>A0ACA9QH59_9GLOM</name>
<dbReference type="Proteomes" id="UP000789920">
    <property type="component" value="Unassembled WGS sequence"/>
</dbReference>
<evidence type="ECO:0000313" key="2">
    <source>
        <dbReference type="Proteomes" id="UP000789920"/>
    </source>
</evidence>
<comment type="caution">
    <text evidence="1">The sequence shown here is derived from an EMBL/GenBank/DDBJ whole genome shotgun (WGS) entry which is preliminary data.</text>
</comment>
<accession>A0ACA9QH59</accession>
<evidence type="ECO:0000313" key="1">
    <source>
        <dbReference type="EMBL" id="CAG8748338.1"/>
    </source>
</evidence>